<keyword evidence="4" id="KW-1185">Reference proteome</keyword>
<dbReference type="SUPFAM" id="SSF57756">
    <property type="entry name" value="Retrovirus zinc finger-like domains"/>
    <property type="match status" value="1"/>
</dbReference>
<proteinExistence type="predicted"/>
<dbReference type="GO" id="GO:0003676">
    <property type="term" value="F:nucleic acid binding"/>
    <property type="evidence" value="ECO:0007669"/>
    <property type="project" value="InterPro"/>
</dbReference>
<dbReference type="EMBL" id="MBFR01000179">
    <property type="protein sequence ID" value="PVU91958.1"/>
    <property type="molecule type" value="Genomic_DNA"/>
</dbReference>
<dbReference type="STRING" id="133385.A0A2T9YHY4"/>
<dbReference type="GO" id="GO:0008270">
    <property type="term" value="F:zinc ion binding"/>
    <property type="evidence" value="ECO:0007669"/>
    <property type="project" value="UniProtKB-KW"/>
</dbReference>
<reference evidence="3 4" key="1">
    <citation type="journal article" date="2018" name="MBio">
        <title>Comparative Genomics Reveals the Core Gene Toolbox for the Fungus-Insect Symbiosis.</title>
        <authorList>
            <person name="Wang Y."/>
            <person name="Stata M."/>
            <person name="Wang W."/>
            <person name="Stajich J.E."/>
            <person name="White M.M."/>
            <person name="Moncalvo J.M."/>
        </authorList>
    </citation>
    <scope>NUCLEOTIDE SEQUENCE [LARGE SCALE GENOMIC DNA]</scope>
    <source>
        <strain evidence="3 4">SWE-8-4</strain>
    </source>
</reference>
<protein>
    <recommendedName>
        <fullName evidence="2">CCHC-type domain-containing protein</fullName>
    </recommendedName>
</protein>
<dbReference type="InterPro" id="IPR036875">
    <property type="entry name" value="Znf_CCHC_sf"/>
</dbReference>
<keyword evidence="1" id="KW-0863">Zinc-finger</keyword>
<dbReference type="PROSITE" id="PS50158">
    <property type="entry name" value="ZF_CCHC"/>
    <property type="match status" value="1"/>
</dbReference>
<dbReference type="OrthoDB" id="5533751at2759"/>
<comment type="caution">
    <text evidence="3">The sequence shown here is derived from an EMBL/GenBank/DDBJ whole genome shotgun (WGS) entry which is preliminary data.</text>
</comment>
<feature type="domain" description="CCHC-type" evidence="2">
    <location>
        <begin position="213"/>
        <end position="228"/>
    </location>
</feature>
<dbReference type="InterPro" id="IPR001878">
    <property type="entry name" value="Znf_CCHC"/>
</dbReference>
<dbReference type="AlphaFoldDB" id="A0A2T9YHY4"/>
<dbReference type="Pfam" id="PF00098">
    <property type="entry name" value="zf-CCHC"/>
    <property type="match status" value="1"/>
</dbReference>
<evidence type="ECO:0000313" key="4">
    <source>
        <dbReference type="Proteomes" id="UP000245383"/>
    </source>
</evidence>
<keyword evidence="1" id="KW-0862">Zinc</keyword>
<organism evidence="3 4">
    <name type="scientific">Smittium simulii</name>
    <dbReference type="NCBI Taxonomy" id="133385"/>
    <lineage>
        <taxon>Eukaryota</taxon>
        <taxon>Fungi</taxon>
        <taxon>Fungi incertae sedis</taxon>
        <taxon>Zoopagomycota</taxon>
        <taxon>Kickxellomycotina</taxon>
        <taxon>Harpellomycetes</taxon>
        <taxon>Harpellales</taxon>
        <taxon>Legeriomycetaceae</taxon>
        <taxon>Smittium</taxon>
    </lineage>
</organism>
<evidence type="ECO:0000259" key="2">
    <source>
        <dbReference type="PROSITE" id="PS50158"/>
    </source>
</evidence>
<accession>A0A2T9YHY4</accession>
<dbReference type="Proteomes" id="UP000245383">
    <property type="component" value="Unassembled WGS sequence"/>
</dbReference>
<evidence type="ECO:0000256" key="1">
    <source>
        <dbReference type="PROSITE-ProRule" id="PRU00047"/>
    </source>
</evidence>
<evidence type="ECO:0000313" key="3">
    <source>
        <dbReference type="EMBL" id="PVU91958.1"/>
    </source>
</evidence>
<sequence>MNLFDAFAILDLKRQVANLKLQLRGTAETTLESYVIKNSNQDFTSPKDFYDSLAALFIDPSFPQVLRRKLQQLKQVGSLADYISAEANLIGDFKGISDKERIYLFKYGLENRYVNILNLRNPGTFIEAIALISSHGTAIDMRIAQNNVKDSMSMDIDFVNNIETKKNDNKNEFILIDNSYDINTFLYNIKGMEIPINVATTSGKSYLNKNLVCWNCGTPGHRLFECTKSQIKKSSTNTTTDYLDIPDSEFDLDFKNILNSKNYHLTPSNLPLNPSNSQLTSNFNDIKNEINKKKNRKY</sequence>
<gene>
    <name evidence="3" type="ORF">BB561_004097</name>
</gene>
<keyword evidence="1" id="KW-0479">Metal-binding</keyword>
<dbReference type="SMART" id="SM00343">
    <property type="entry name" value="ZnF_C2HC"/>
    <property type="match status" value="1"/>
</dbReference>
<name>A0A2T9YHY4_9FUNG</name>